<gene>
    <name evidence="2" type="ORF">GV791_06735</name>
</gene>
<dbReference type="Proteomes" id="UP000471166">
    <property type="component" value="Unassembled WGS sequence"/>
</dbReference>
<dbReference type="InterPro" id="IPR013096">
    <property type="entry name" value="Cupin_2"/>
</dbReference>
<dbReference type="SUPFAM" id="SSF51182">
    <property type="entry name" value="RmlC-like cupins"/>
    <property type="match status" value="1"/>
</dbReference>
<dbReference type="InterPro" id="IPR014710">
    <property type="entry name" value="RmlC-like_jellyroll"/>
</dbReference>
<comment type="caution">
    <text evidence="2">The sequence shown here is derived from an EMBL/GenBank/DDBJ whole genome shotgun (WGS) entry which is preliminary data.</text>
</comment>
<name>A0A6P1CK56_9NOCA</name>
<dbReference type="Gene3D" id="2.60.120.10">
    <property type="entry name" value="Jelly Rolls"/>
    <property type="match status" value="1"/>
</dbReference>
<evidence type="ECO:0000313" key="2">
    <source>
        <dbReference type="EMBL" id="NEW32257.1"/>
    </source>
</evidence>
<proteinExistence type="predicted"/>
<evidence type="ECO:0000259" key="1">
    <source>
        <dbReference type="Pfam" id="PF07883"/>
    </source>
</evidence>
<accession>A0A6P1CK56</accession>
<dbReference type="EMBL" id="JAAGVB010000008">
    <property type="protein sequence ID" value="NEW32257.1"/>
    <property type="molecule type" value="Genomic_DNA"/>
</dbReference>
<evidence type="ECO:0000313" key="3">
    <source>
        <dbReference type="Proteomes" id="UP000471166"/>
    </source>
</evidence>
<reference evidence="2 3" key="1">
    <citation type="submission" date="2020-01" db="EMBL/GenBank/DDBJ databases">
        <title>Genetics and antimicrobial susceptibilities of Nocardia species isolated from the soil; a comparison with species isolated from humans.</title>
        <authorList>
            <person name="Carrasco G."/>
            <person name="Monzon S."/>
            <person name="Sansegundo M."/>
            <person name="Garcia E."/>
            <person name="Garrido N."/>
            <person name="Medina M.J."/>
            <person name="Villalon P."/>
            <person name="Ramirez-Arocha A.C."/>
            <person name="Jimenez P."/>
            <person name="Cuesta I."/>
            <person name="Valdezate S."/>
        </authorList>
    </citation>
    <scope>NUCLEOTIDE SEQUENCE [LARGE SCALE GENOMIC DNA]</scope>
    <source>
        <strain evidence="2 3">CNM20110626</strain>
    </source>
</reference>
<dbReference type="InterPro" id="IPR011051">
    <property type="entry name" value="RmlC_Cupin_sf"/>
</dbReference>
<protein>
    <submittedName>
        <fullName evidence="2">Cupin domain-containing protein</fullName>
    </submittedName>
</protein>
<dbReference type="AlphaFoldDB" id="A0A6P1CK56"/>
<dbReference type="Pfam" id="PF07883">
    <property type="entry name" value="Cupin_2"/>
    <property type="match status" value="1"/>
</dbReference>
<dbReference type="RefSeq" id="WP_163842750.1">
    <property type="nucleotide sequence ID" value="NZ_JAAGVB010000008.1"/>
</dbReference>
<sequence length="124" mass="12762">MAVIRHSETRRTETPGAVMTTFASPTQGGASLPLWRVDVAPGQTGPLHYIDAEQVWTILSGSAEIAVDGVDHLVAAGDTIILPPAILRQISSGAEGFAAIVTAPAGARAGTPDKEGTIVPPWIA</sequence>
<organism evidence="2 3">
    <name type="scientific">Nocardia cyriacigeorgica</name>
    <dbReference type="NCBI Taxonomy" id="135487"/>
    <lineage>
        <taxon>Bacteria</taxon>
        <taxon>Bacillati</taxon>
        <taxon>Actinomycetota</taxon>
        <taxon>Actinomycetes</taxon>
        <taxon>Mycobacteriales</taxon>
        <taxon>Nocardiaceae</taxon>
        <taxon>Nocardia</taxon>
    </lineage>
</organism>
<feature type="domain" description="Cupin type-2" evidence="1">
    <location>
        <begin position="36"/>
        <end position="85"/>
    </location>
</feature>